<feature type="transmembrane region" description="Helical" evidence="1">
    <location>
        <begin position="12"/>
        <end position="29"/>
    </location>
</feature>
<feature type="transmembrane region" description="Helical" evidence="1">
    <location>
        <begin position="38"/>
        <end position="56"/>
    </location>
</feature>
<evidence type="ECO:0000313" key="2">
    <source>
        <dbReference type="EMBL" id="QHI38601.1"/>
    </source>
</evidence>
<dbReference type="KEGG" id="kan:IMCC3317_39950"/>
<dbReference type="AlphaFoldDB" id="A0A7L4ZQ00"/>
<gene>
    <name evidence="2" type="ORF">IMCC3317_39950</name>
</gene>
<keyword evidence="3" id="KW-1185">Reference proteome</keyword>
<keyword evidence="1" id="KW-0812">Transmembrane</keyword>
<feature type="transmembrane region" description="Helical" evidence="1">
    <location>
        <begin position="124"/>
        <end position="142"/>
    </location>
</feature>
<dbReference type="Proteomes" id="UP000464657">
    <property type="component" value="Chromosome"/>
</dbReference>
<proteinExistence type="predicted"/>
<feature type="transmembrane region" description="Helical" evidence="1">
    <location>
        <begin position="91"/>
        <end position="112"/>
    </location>
</feature>
<dbReference type="EMBL" id="CP019288">
    <property type="protein sequence ID" value="QHI38601.1"/>
    <property type="molecule type" value="Genomic_DNA"/>
</dbReference>
<dbReference type="RefSeq" id="WP_160131144.1">
    <property type="nucleotide sequence ID" value="NZ_CP019288.1"/>
</dbReference>
<dbReference type="OrthoDB" id="1440778at2"/>
<name>A0A7L4ZQ00_9FLAO</name>
<sequence>MSLNTLFEILTYLSPLVLFIGASVGIYYYKNLDTITKLLLFFLIGSLAIDVSSRILSELFKNNLILYFILSLLELIVFLKLYHFLSKNKKLVWTLGIIGVLYTLTESIYLNANNVALFQPYAKALTPLLIVIMALVYFFELIRDEEKLYKGEAHYLSLNSIILCFFALEFLFLLPINFLINEGSYLAVYVLMAHVLVLVLFYSYLTYFIWKHGRNQKQ</sequence>
<accession>A0A7L4ZQ00</accession>
<keyword evidence="1" id="KW-1133">Transmembrane helix</keyword>
<feature type="transmembrane region" description="Helical" evidence="1">
    <location>
        <begin position="62"/>
        <end position="79"/>
    </location>
</feature>
<evidence type="ECO:0000256" key="1">
    <source>
        <dbReference type="SAM" id="Phobius"/>
    </source>
</evidence>
<evidence type="ECO:0000313" key="3">
    <source>
        <dbReference type="Proteomes" id="UP000464657"/>
    </source>
</evidence>
<reference evidence="2 3" key="1">
    <citation type="journal article" date="2013" name="Int. J. Syst. Evol. Microbiol.">
        <title>Kordia antarctica sp. nov., isolated from Antarctic seawater.</title>
        <authorList>
            <person name="Baek K."/>
            <person name="Choi A."/>
            <person name="Kang I."/>
            <person name="Lee K."/>
            <person name="Cho J.C."/>
        </authorList>
    </citation>
    <scope>NUCLEOTIDE SEQUENCE [LARGE SCALE GENOMIC DNA]</scope>
    <source>
        <strain evidence="2 3">IMCC3317</strain>
    </source>
</reference>
<keyword evidence="1" id="KW-0472">Membrane</keyword>
<feature type="transmembrane region" description="Helical" evidence="1">
    <location>
        <begin position="154"/>
        <end position="180"/>
    </location>
</feature>
<organism evidence="2 3">
    <name type="scientific">Kordia antarctica</name>
    <dbReference type="NCBI Taxonomy" id="1218801"/>
    <lineage>
        <taxon>Bacteria</taxon>
        <taxon>Pseudomonadati</taxon>
        <taxon>Bacteroidota</taxon>
        <taxon>Flavobacteriia</taxon>
        <taxon>Flavobacteriales</taxon>
        <taxon>Flavobacteriaceae</taxon>
        <taxon>Kordia</taxon>
    </lineage>
</organism>
<protein>
    <submittedName>
        <fullName evidence="2">Uncharacterized protein</fullName>
    </submittedName>
</protein>
<feature type="transmembrane region" description="Helical" evidence="1">
    <location>
        <begin position="186"/>
        <end position="210"/>
    </location>
</feature>